<evidence type="ECO:0000313" key="4">
    <source>
        <dbReference type="EnsemblFungi" id="MAPG_07525T0"/>
    </source>
</evidence>
<dbReference type="AlphaFoldDB" id="A0A0C4E4X1"/>
<proteinExistence type="predicted"/>
<dbReference type="EMBL" id="ADBL01001824">
    <property type="status" value="NOT_ANNOTATED_CDS"/>
    <property type="molecule type" value="Genomic_DNA"/>
</dbReference>
<evidence type="ECO:0000256" key="1">
    <source>
        <dbReference type="SAM" id="Phobius"/>
    </source>
</evidence>
<dbReference type="VEuPathDB" id="FungiDB:MAPG_07525"/>
<reference evidence="3" key="2">
    <citation type="submission" date="2010-05" db="EMBL/GenBank/DDBJ databases">
        <title>The Genome Sequence of Magnaporthe poae strain ATCC 64411.</title>
        <authorList>
            <consortium name="The Broad Institute Genome Sequencing Platform"/>
            <consortium name="Broad Institute Genome Sequencing Center for Infectious Disease"/>
            <person name="Ma L.-J."/>
            <person name="Dead R."/>
            <person name="Young S."/>
            <person name="Zeng Q."/>
            <person name="Koehrsen M."/>
            <person name="Alvarado L."/>
            <person name="Berlin A."/>
            <person name="Chapman S.B."/>
            <person name="Chen Z."/>
            <person name="Freedman E."/>
            <person name="Gellesch M."/>
            <person name="Goldberg J."/>
            <person name="Griggs A."/>
            <person name="Gujja S."/>
            <person name="Heilman E.R."/>
            <person name="Heiman D."/>
            <person name="Hepburn T."/>
            <person name="Howarth C."/>
            <person name="Jen D."/>
            <person name="Larson L."/>
            <person name="Mehta T."/>
            <person name="Neiman D."/>
            <person name="Pearson M."/>
            <person name="Roberts A."/>
            <person name="Saif S."/>
            <person name="Shea T."/>
            <person name="Shenoy N."/>
            <person name="Sisk P."/>
            <person name="Stolte C."/>
            <person name="Sykes S."/>
            <person name="Walk T."/>
            <person name="White J."/>
            <person name="Yandava C."/>
            <person name="Haas B."/>
            <person name="Nusbaum C."/>
            <person name="Birren B."/>
        </authorList>
    </citation>
    <scope>NUCLEOTIDE SEQUENCE</scope>
    <source>
        <strain evidence="3">ATCC 64411</strain>
    </source>
</reference>
<reference evidence="4" key="5">
    <citation type="submission" date="2015-06" db="UniProtKB">
        <authorList>
            <consortium name="EnsemblFungi"/>
        </authorList>
    </citation>
    <scope>IDENTIFICATION</scope>
    <source>
        <strain evidence="4">ATCC 64411</strain>
    </source>
</reference>
<keyword evidence="2" id="KW-0732">Signal</keyword>
<dbReference type="EMBL" id="ADBL01001823">
    <property type="status" value="NOT_ANNOTATED_CDS"/>
    <property type="molecule type" value="Genomic_DNA"/>
</dbReference>
<keyword evidence="1" id="KW-0812">Transmembrane</keyword>
<dbReference type="EnsemblFungi" id="MAPG_07525T0">
    <property type="protein sequence ID" value="MAPG_07525T0"/>
    <property type="gene ID" value="MAPG_07525"/>
</dbReference>
<dbReference type="EMBL" id="GL876971">
    <property type="protein sequence ID" value="KLU88540.1"/>
    <property type="molecule type" value="Genomic_DNA"/>
</dbReference>
<evidence type="ECO:0000256" key="2">
    <source>
        <dbReference type="SAM" id="SignalP"/>
    </source>
</evidence>
<feature type="signal peptide" evidence="2">
    <location>
        <begin position="1"/>
        <end position="36"/>
    </location>
</feature>
<evidence type="ECO:0000313" key="3">
    <source>
        <dbReference type="EMBL" id="KLU88540.1"/>
    </source>
</evidence>
<keyword evidence="1" id="KW-1133">Transmembrane helix</keyword>
<name>A0A0C4E4X1_MAGP6</name>
<dbReference type="Proteomes" id="UP000011715">
    <property type="component" value="Unassembled WGS sequence"/>
</dbReference>
<evidence type="ECO:0000313" key="5">
    <source>
        <dbReference type="Proteomes" id="UP000011715"/>
    </source>
</evidence>
<keyword evidence="5" id="KW-1185">Reference proteome</keyword>
<accession>A0A0C4E4X1</accession>
<dbReference type="eggNOG" id="ENOG502SIUZ">
    <property type="taxonomic scope" value="Eukaryota"/>
</dbReference>
<feature type="transmembrane region" description="Helical" evidence="1">
    <location>
        <begin position="60"/>
        <end position="85"/>
    </location>
</feature>
<reference evidence="5" key="1">
    <citation type="submission" date="2010-05" db="EMBL/GenBank/DDBJ databases">
        <title>The genome sequence of Magnaporthe poae strain ATCC 64411.</title>
        <authorList>
            <person name="Ma L.-J."/>
            <person name="Dead R."/>
            <person name="Young S."/>
            <person name="Zeng Q."/>
            <person name="Koehrsen M."/>
            <person name="Alvarado L."/>
            <person name="Berlin A."/>
            <person name="Chapman S.B."/>
            <person name="Chen Z."/>
            <person name="Freedman E."/>
            <person name="Gellesch M."/>
            <person name="Goldberg J."/>
            <person name="Griggs A."/>
            <person name="Gujja S."/>
            <person name="Heilman E.R."/>
            <person name="Heiman D."/>
            <person name="Hepburn T."/>
            <person name="Howarth C."/>
            <person name="Jen D."/>
            <person name="Larson L."/>
            <person name="Mehta T."/>
            <person name="Neiman D."/>
            <person name="Pearson M."/>
            <person name="Roberts A."/>
            <person name="Saif S."/>
            <person name="Shea T."/>
            <person name="Shenoy N."/>
            <person name="Sisk P."/>
            <person name="Stolte C."/>
            <person name="Sykes S."/>
            <person name="Walk T."/>
            <person name="White J."/>
            <person name="Yandava C."/>
            <person name="Haas B."/>
            <person name="Nusbaum C."/>
            <person name="Birren B."/>
        </authorList>
    </citation>
    <scope>NUCLEOTIDE SEQUENCE [LARGE SCALE GENOMIC DNA]</scope>
    <source>
        <strain evidence="5">ATCC 64411 / 73-15</strain>
    </source>
</reference>
<reference evidence="3" key="3">
    <citation type="submission" date="2011-03" db="EMBL/GenBank/DDBJ databases">
        <title>Annotation of Magnaporthe poae ATCC 64411.</title>
        <authorList>
            <person name="Ma L.-J."/>
            <person name="Dead R."/>
            <person name="Young S.K."/>
            <person name="Zeng Q."/>
            <person name="Gargeya S."/>
            <person name="Fitzgerald M."/>
            <person name="Haas B."/>
            <person name="Abouelleil A."/>
            <person name="Alvarado L."/>
            <person name="Arachchi H.M."/>
            <person name="Berlin A."/>
            <person name="Brown A."/>
            <person name="Chapman S.B."/>
            <person name="Chen Z."/>
            <person name="Dunbar C."/>
            <person name="Freedman E."/>
            <person name="Gearin G."/>
            <person name="Gellesch M."/>
            <person name="Goldberg J."/>
            <person name="Griggs A."/>
            <person name="Gujja S."/>
            <person name="Heiman D."/>
            <person name="Howarth C."/>
            <person name="Larson L."/>
            <person name="Lui A."/>
            <person name="MacDonald P.J.P."/>
            <person name="Mehta T."/>
            <person name="Montmayeur A."/>
            <person name="Murphy C."/>
            <person name="Neiman D."/>
            <person name="Pearson M."/>
            <person name="Priest M."/>
            <person name="Roberts A."/>
            <person name="Saif S."/>
            <person name="Shea T."/>
            <person name="Shenoy N."/>
            <person name="Sisk P."/>
            <person name="Stolte C."/>
            <person name="Sykes S."/>
            <person name="Yandava C."/>
            <person name="Wortman J."/>
            <person name="Nusbaum C."/>
            <person name="Birren B."/>
        </authorList>
    </citation>
    <scope>NUCLEOTIDE SEQUENCE</scope>
    <source>
        <strain evidence="3">ATCC 64411</strain>
    </source>
</reference>
<organism evidence="4 5">
    <name type="scientific">Magnaporthiopsis poae (strain ATCC 64411 / 73-15)</name>
    <name type="common">Kentucky bluegrass fungus</name>
    <name type="synonym">Magnaporthe poae</name>
    <dbReference type="NCBI Taxonomy" id="644358"/>
    <lineage>
        <taxon>Eukaryota</taxon>
        <taxon>Fungi</taxon>
        <taxon>Dikarya</taxon>
        <taxon>Ascomycota</taxon>
        <taxon>Pezizomycotina</taxon>
        <taxon>Sordariomycetes</taxon>
        <taxon>Sordariomycetidae</taxon>
        <taxon>Magnaporthales</taxon>
        <taxon>Magnaporthaceae</taxon>
        <taxon>Magnaporthiopsis</taxon>
    </lineage>
</organism>
<gene>
    <name evidence="3" type="ORF">MAPG_07525</name>
</gene>
<protein>
    <submittedName>
        <fullName evidence="3 4">Uncharacterized protein</fullName>
    </submittedName>
</protein>
<sequence length="264" mass="28699">MLPRHFPLLPRLAFPTLTSSSLILCLVVVASAPVSSAPSPPSPARGPSLSTRALSDKVYLPAQIGGIVGSYALCLVLVATALLALARTRRKRLEAADELEDDDGKLKLPSFDDIVPVDAPNPAFPWPVNEPEYPYPTAPAQSPRNFSYPALASPTRTEQSFHTYAPSPTSTIIAPGVDLSVDQNVVAADRQMAQTQLEDMYRLVMEQEAAKEAGVQFEPPPMPAARLPPQQPLALVTKADRKRMKKLEPKTPTLEMVKNESDIW</sequence>
<reference evidence="4" key="4">
    <citation type="journal article" date="2015" name="G3 (Bethesda)">
        <title>Genome sequences of three phytopathogenic species of the Magnaporthaceae family of fungi.</title>
        <authorList>
            <person name="Okagaki L.H."/>
            <person name="Nunes C.C."/>
            <person name="Sailsbery J."/>
            <person name="Clay B."/>
            <person name="Brown D."/>
            <person name="John T."/>
            <person name="Oh Y."/>
            <person name="Young N."/>
            <person name="Fitzgerald M."/>
            <person name="Haas B.J."/>
            <person name="Zeng Q."/>
            <person name="Young S."/>
            <person name="Adiconis X."/>
            <person name="Fan L."/>
            <person name="Levin J.Z."/>
            <person name="Mitchell T.K."/>
            <person name="Okubara P.A."/>
            <person name="Farman M.L."/>
            <person name="Kohn L.M."/>
            <person name="Birren B."/>
            <person name="Ma L.-J."/>
            <person name="Dean R.A."/>
        </authorList>
    </citation>
    <scope>NUCLEOTIDE SEQUENCE</scope>
    <source>
        <strain evidence="4">ATCC 64411 / 73-15</strain>
    </source>
</reference>
<dbReference type="OrthoDB" id="4524805at2759"/>
<keyword evidence="1" id="KW-0472">Membrane</keyword>
<feature type="chain" id="PRO_5009385719" evidence="2">
    <location>
        <begin position="37"/>
        <end position="264"/>
    </location>
</feature>